<gene>
    <name evidence="5" type="ORF">GMA92_07835</name>
</gene>
<evidence type="ECO:0000313" key="6">
    <source>
        <dbReference type="Proteomes" id="UP000487649"/>
    </source>
</evidence>
<proteinExistence type="predicted"/>
<dbReference type="SUPFAM" id="SSF46689">
    <property type="entry name" value="Homeodomain-like"/>
    <property type="match status" value="2"/>
</dbReference>
<dbReference type="Proteomes" id="UP000487649">
    <property type="component" value="Unassembled WGS sequence"/>
</dbReference>
<evidence type="ECO:0000256" key="3">
    <source>
        <dbReference type="ARBA" id="ARBA00023163"/>
    </source>
</evidence>
<feature type="domain" description="HTH araC/xylS-type" evidence="4">
    <location>
        <begin position="274"/>
        <end position="372"/>
    </location>
</feature>
<name>A0A9X5APG2_9FIRM</name>
<keyword evidence="3" id="KW-0804">Transcription</keyword>
<dbReference type="RefSeq" id="WP_006784379.1">
    <property type="nucleotide sequence ID" value="NZ_JAMQUV010000029.1"/>
</dbReference>
<dbReference type="Pfam" id="PF12833">
    <property type="entry name" value="HTH_18"/>
    <property type="match status" value="1"/>
</dbReference>
<dbReference type="GO" id="GO:0043565">
    <property type="term" value="F:sequence-specific DNA binding"/>
    <property type="evidence" value="ECO:0007669"/>
    <property type="project" value="InterPro"/>
</dbReference>
<dbReference type="InterPro" id="IPR018060">
    <property type="entry name" value="HTH_AraC"/>
</dbReference>
<dbReference type="EMBL" id="WMQE01000015">
    <property type="protein sequence ID" value="MTK21329.1"/>
    <property type="molecule type" value="Genomic_DNA"/>
</dbReference>
<dbReference type="SMART" id="SM00342">
    <property type="entry name" value="HTH_ARAC"/>
    <property type="match status" value="1"/>
</dbReference>
<dbReference type="PANTHER" id="PTHR43280:SF34">
    <property type="entry name" value="ARAC-FAMILY TRANSCRIPTIONAL REGULATOR"/>
    <property type="match status" value="1"/>
</dbReference>
<protein>
    <submittedName>
        <fullName evidence="5">AraC family transcriptional regulator</fullName>
    </submittedName>
</protein>
<dbReference type="PROSITE" id="PS01124">
    <property type="entry name" value="HTH_ARAC_FAMILY_2"/>
    <property type="match status" value="1"/>
</dbReference>
<comment type="caution">
    <text evidence="5">The sequence shown here is derived from an EMBL/GenBank/DDBJ whole genome shotgun (WGS) entry which is preliminary data.</text>
</comment>
<dbReference type="GO" id="GO:0003700">
    <property type="term" value="F:DNA-binding transcription factor activity"/>
    <property type="evidence" value="ECO:0007669"/>
    <property type="project" value="InterPro"/>
</dbReference>
<evidence type="ECO:0000256" key="1">
    <source>
        <dbReference type="ARBA" id="ARBA00023015"/>
    </source>
</evidence>
<organism evidence="5 6">
    <name type="scientific">Turicibacter sanguinis</name>
    <dbReference type="NCBI Taxonomy" id="154288"/>
    <lineage>
        <taxon>Bacteria</taxon>
        <taxon>Bacillati</taxon>
        <taxon>Bacillota</taxon>
        <taxon>Erysipelotrichia</taxon>
        <taxon>Erysipelotrichales</taxon>
        <taxon>Turicibacteraceae</taxon>
        <taxon>Turicibacter</taxon>
    </lineage>
</organism>
<dbReference type="InterPro" id="IPR009057">
    <property type="entry name" value="Homeodomain-like_sf"/>
</dbReference>
<keyword evidence="2" id="KW-0238">DNA-binding</keyword>
<reference evidence="5 6" key="1">
    <citation type="journal article" date="2019" name="Nat. Med.">
        <title>A library of human gut bacterial isolates paired with longitudinal multiomics data enables mechanistic microbiome research.</title>
        <authorList>
            <person name="Poyet M."/>
            <person name="Groussin M."/>
            <person name="Gibbons S.M."/>
            <person name="Avila-Pacheco J."/>
            <person name="Jiang X."/>
            <person name="Kearney S.M."/>
            <person name="Perrotta A.R."/>
            <person name="Berdy B."/>
            <person name="Zhao S."/>
            <person name="Lieberman T.D."/>
            <person name="Swanson P.K."/>
            <person name="Smith M."/>
            <person name="Roesemann S."/>
            <person name="Alexander J.E."/>
            <person name="Rich S.A."/>
            <person name="Livny J."/>
            <person name="Vlamakis H."/>
            <person name="Clish C."/>
            <person name="Bullock K."/>
            <person name="Deik A."/>
            <person name="Scott J."/>
            <person name="Pierce K.A."/>
            <person name="Xavier R.J."/>
            <person name="Alm E.J."/>
        </authorList>
    </citation>
    <scope>NUCLEOTIDE SEQUENCE [LARGE SCALE GENOMIC DNA]</scope>
    <source>
        <strain evidence="5 6">BIOML-A198</strain>
    </source>
</reference>
<evidence type="ECO:0000313" key="5">
    <source>
        <dbReference type="EMBL" id="MTK21329.1"/>
    </source>
</evidence>
<dbReference type="PANTHER" id="PTHR43280">
    <property type="entry name" value="ARAC-FAMILY TRANSCRIPTIONAL REGULATOR"/>
    <property type="match status" value="1"/>
</dbReference>
<accession>A0A9X5APG2</accession>
<keyword evidence="1" id="KW-0805">Transcription regulation</keyword>
<evidence type="ECO:0000256" key="2">
    <source>
        <dbReference type="ARBA" id="ARBA00023125"/>
    </source>
</evidence>
<dbReference type="AlphaFoldDB" id="A0A9X5APG2"/>
<sequence length="377" mass="43645">MNNKHIQNLINLLSGSLNAPIYFIDSSLNIILKSEGSLLLHLTDSFADPYFEEGAPLPKLKTLKNDGHFLCLTYYEEELLIGTFLIGPLNYHLTSFTQVIHQGCLLYYLLYRKHIDFNEVLKDNFFKQPLVDSIEEKLKSDFTTLRQIAEDNITFFPLAYETHIINAIEYGDPEQLINAVEKLSRQQPLLNQLLEDPLHSSKVLYMTLIILGARASIRAGLIPDVAHKLTVFYLDKIENTSDMQELAKLQLTSLLDFTMRVQQINTLTFSRPVLDAIFFIHKNLYDNVSLEKVATELHFNKSYLARLFKKEMNETIGEFILREKVEEAKRLLMVSKHSLLDISVLLHFNDQSHFTKVFKQFVGLTPKKYRDQHQFKG</sequence>
<dbReference type="Gene3D" id="1.10.10.60">
    <property type="entry name" value="Homeodomain-like"/>
    <property type="match status" value="2"/>
</dbReference>
<evidence type="ECO:0000259" key="4">
    <source>
        <dbReference type="PROSITE" id="PS01124"/>
    </source>
</evidence>